<dbReference type="EMBL" id="UZAM01001572">
    <property type="protein sequence ID" value="VDO84610.1"/>
    <property type="molecule type" value="Genomic_DNA"/>
</dbReference>
<keyword evidence="3" id="KW-1185">Reference proteome</keyword>
<proteinExistence type="predicted"/>
<evidence type="ECO:0000256" key="1">
    <source>
        <dbReference type="SAM" id="MobiDB-lite"/>
    </source>
</evidence>
<evidence type="ECO:0000313" key="4">
    <source>
        <dbReference type="WBParaSite" id="SBAD_0000054301-mRNA-1"/>
    </source>
</evidence>
<accession>A0A183IA77</accession>
<name>A0A183IA77_9BILA</name>
<dbReference type="WBParaSite" id="SBAD_0000054301-mRNA-1">
    <property type="protein sequence ID" value="SBAD_0000054301-mRNA-1"/>
    <property type="gene ID" value="SBAD_0000054301"/>
</dbReference>
<evidence type="ECO:0000313" key="3">
    <source>
        <dbReference type="Proteomes" id="UP000270296"/>
    </source>
</evidence>
<dbReference type="AlphaFoldDB" id="A0A183IA77"/>
<dbReference type="Proteomes" id="UP000270296">
    <property type="component" value="Unassembled WGS sequence"/>
</dbReference>
<gene>
    <name evidence="2" type="ORF">SBAD_LOCUS521</name>
</gene>
<sequence>MWVKSPTFHGAGFPGFVAAPFPSAAALPPGNASVRQKPVTPGGLRVSQTGFSTSVLGPVPLAFPRRGEAQCLSPQGPKSLDGLKKREGDEAVWGPCTVRSHSLGVKVRLWSLKGPLPMLKASFGNPAYLQISDGGEKPVATGCWFPRVGSFALCFCMPHLLPRTLVSSRNESLLQGSVAGGPGSLPAFFAPGHVPFAVPSWEEARCLSRRQQMSADCLKQAGRRMTQPRESWSTDLILRSGQKPRVERFLTESAAAHREGRLGTLPCSFTQLLEKGRHGQRSLQGRLLVLKESFGTLPTLSWQRCPFLLRPHLVARTLVSSRRELLLQGKGAGGPGSLPAFFAPGRGPLAVPSWEEARCLSRRQQMSPDCLKLAGRRMGPPRESRSTDLVLRSGQKPRVERFLTEPFAAHRERTLGPLSRSFTEPCAKAEAWALVLLGPSPIAQEKRWALCLPSDQRREGHAGRDRVVVSSGLRCRLFLLRPPFSQERSLLHETSCGCRAPWQADGGSDLRSGTRAIRFPLLGGGPVLIASAADVC</sequence>
<protein>
    <submittedName>
        <fullName evidence="4">Collagen alpha-1(I) chain-like</fullName>
    </submittedName>
</protein>
<reference evidence="4" key="1">
    <citation type="submission" date="2016-06" db="UniProtKB">
        <authorList>
            <consortium name="WormBaseParasite"/>
        </authorList>
    </citation>
    <scope>IDENTIFICATION</scope>
</reference>
<feature type="region of interest" description="Disordered" evidence="1">
    <location>
        <begin position="372"/>
        <end position="391"/>
    </location>
</feature>
<organism evidence="4">
    <name type="scientific">Soboliphyme baturini</name>
    <dbReference type="NCBI Taxonomy" id="241478"/>
    <lineage>
        <taxon>Eukaryota</taxon>
        <taxon>Metazoa</taxon>
        <taxon>Ecdysozoa</taxon>
        <taxon>Nematoda</taxon>
        <taxon>Enoplea</taxon>
        <taxon>Dorylaimia</taxon>
        <taxon>Dioctophymatida</taxon>
        <taxon>Dioctophymatoidea</taxon>
        <taxon>Soboliphymatidae</taxon>
        <taxon>Soboliphyme</taxon>
    </lineage>
</organism>
<reference evidence="2 3" key="2">
    <citation type="submission" date="2018-11" db="EMBL/GenBank/DDBJ databases">
        <authorList>
            <consortium name="Pathogen Informatics"/>
        </authorList>
    </citation>
    <scope>NUCLEOTIDE SEQUENCE [LARGE SCALE GENOMIC DNA]</scope>
</reference>
<evidence type="ECO:0000313" key="2">
    <source>
        <dbReference type="EMBL" id="VDO84610.1"/>
    </source>
</evidence>